<dbReference type="GO" id="GO:0006567">
    <property type="term" value="P:L-threonine catabolic process"/>
    <property type="evidence" value="ECO:0007669"/>
    <property type="project" value="TreeGrafter"/>
</dbReference>
<name>A0A5J6VKH1_9VIRU</name>
<organism evidence="13">
    <name type="scientific">Megaviridae environmental sample</name>
    <dbReference type="NCBI Taxonomy" id="1737588"/>
    <lineage>
        <taxon>Viruses</taxon>
        <taxon>Varidnaviria</taxon>
        <taxon>Bamfordvirae</taxon>
        <taxon>Nucleocytoviricota</taxon>
        <taxon>Megaviricetes</taxon>
        <taxon>Imitervirales</taxon>
        <taxon>Mimiviridae</taxon>
        <taxon>environmental samples</taxon>
    </lineage>
</organism>
<feature type="domain" description="ACT-like" evidence="12">
    <location>
        <begin position="327"/>
        <end position="401"/>
    </location>
</feature>
<protein>
    <recommendedName>
        <fullName evidence="6">threonine ammonia-lyase</fullName>
        <ecNumber evidence="6">4.3.1.19</ecNumber>
    </recommendedName>
</protein>
<keyword evidence="8" id="KW-0412">Isoleucine biosynthesis</keyword>
<evidence type="ECO:0000256" key="6">
    <source>
        <dbReference type="ARBA" id="ARBA00012096"/>
    </source>
</evidence>
<sequence length="410" mass="46445">MHIKNIYNAYKVTSKLLKDTPLEYCERLSNIYQNNIYLKREDLQLTRSFKIRGAYNKISNLVNKSDIRNVITASAGNHAQGVAYVCNKLNLSGTIVLPLKTTTQKINRIKYLGKDNIKIELYGKTVDDSLEKATELSNKDNIFIPPFDDECVISGQGTIAHEIYKEINPDMIFVPIGGGGLISGISLYSKCTNKNCKIIGTEPENCQSMKNSLLKDKVIKLENISNFVDGASVSRVGNINFDITKKYVDDIISINDGLLCNDILSLYQNEGIIVEPAGALSISGLKYLYKHNIKNKNIVCIISGGNNDVSRYNDFIEKNLNYLGLKHYFIIDFSQKSGELKTFVNKILNETDDIVRFEYIKKTNNNYGKVLVGIEIINKKDINNIIFKLNKYNYTFEKLNISNPIYNYLI</sequence>
<keyword evidence="11" id="KW-0100">Branched-chain amino acid biosynthesis</keyword>
<dbReference type="GO" id="GO:0009097">
    <property type="term" value="P:isoleucine biosynthetic process"/>
    <property type="evidence" value="ECO:0007669"/>
    <property type="project" value="UniProtKB-UniPathway"/>
</dbReference>
<reference evidence="13" key="1">
    <citation type="journal article" date="2019" name="Philos. Trans. R. Soc. Lond., B, Biol. Sci.">
        <title>Targeted metagenomic recovery of four divergent viruses reveals shared and distinctive characteristics of giant viruses of marine eukaryotes.</title>
        <authorList>
            <person name="Needham D.M."/>
            <person name="Poirier C."/>
            <person name="Hehenberger E."/>
            <person name="Jimenez V."/>
            <person name="Swalwell J.E."/>
            <person name="Santoro A.E."/>
            <person name="Worden A.Z."/>
        </authorList>
    </citation>
    <scope>NUCLEOTIDE SEQUENCE</scope>
    <source>
        <strain evidence="13">MPacV-611</strain>
    </source>
</reference>
<dbReference type="PANTHER" id="PTHR48078">
    <property type="entry name" value="THREONINE DEHYDRATASE, MITOCHONDRIAL-RELATED"/>
    <property type="match status" value="1"/>
</dbReference>
<evidence type="ECO:0000256" key="5">
    <source>
        <dbReference type="ARBA" id="ARBA00011881"/>
    </source>
</evidence>
<evidence type="ECO:0000256" key="10">
    <source>
        <dbReference type="ARBA" id="ARBA00023239"/>
    </source>
</evidence>
<evidence type="ECO:0000256" key="7">
    <source>
        <dbReference type="ARBA" id="ARBA00022605"/>
    </source>
</evidence>
<dbReference type="InterPro" id="IPR000634">
    <property type="entry name" value="Ser/Thr_deHydtase_PyrdxlP-BS"/>
</dbReference>
<dbReference type="PROSITE" id="PS51672">
    <property type="entry name" value="ACT_LIKE"/>
    <property type="match status" value="1"/>
</dbReference>
<dbReference type="InterPro" id="IPR001721">
    <property type="entry name" value="TD_ACT-like"/>
</dbReference>
<comment type="cofactor">
    <cofactor evidence="2">
        <name>pyridoxal 5'-phosphate</name>
        <dbReference type="ChEBI" id="CHEBI:597326"/>
    </cofactor>
</comment>
<evidence type="ECO:0000256" key="9">
    <source>
        <dbReference type="ARBA" id="ARBA00022898"/>
    </source>
</evidence>
<dbReference type="InterPro" id="IPR036052">
    <property type="entry name" value="TrpB-like_PALP_sf"/>
</dbReference>
<dbReference type="EMBL" id="MN448286">
    <property type="protein sequence ID" value="QFG74328.1"/>
    <property type="molecule type" value="Genomic_DNA"/>
</dbReference>
<dbReference type="EC" id="4.3.1.19" evidence="6"/>
<evidence type="ECO:0000256" key="3">
    <source>
        <dbReference type="ARBA" id="ARBA00004810"/>
    </source>
</evidence>
<evidence type="ECO:0000256" key="1">
    <source>
        <dbReference type="ARBA" id="ARBA00001274"/>
    </source>
</evidence>
<dbReference type="UniPathway" id="UPA00047">
    <property type="reaction ID" value="UER00054"/>
</dbReference>
<evidence type="ECO:0000313" key="13">
    <source>
        <dbReference type="EMBL" id="QFG74328.1"/>
    </source>
</evidence>
<keyword evidence="7" id="KW-0028">Amino-acid biosynthesis</keyword>
<dbReference type="GO" id="GO:0003941">
    <property type="term" value="F:L-serine ammonia-lyase activity"/>
    <property type="evidence" value="ECO:0007669"/>
    <property type="project" value="TreeGrafter"/>
</dbReference>
<keyword evidence="9" id="KW-0663">Pyridoxal phosphate</keyword>
<dbReference type="PANTHER" id="PTHR48078:SF11">
    <property type="entry name" value="THREONINE DEHYDRATASE, MITOCHONDRIAL"/>
    <property type="match status" value="1"/>
</dbReference>
<dbReference type="GO" id="GO:0004794">
    <property type="term" value="F:threonine deaminase activity"/>
    <property type="evidence" value="ECO:0007669"/>
    <property type="project" value="UniProtKB-EC"/>
</dbReference>
<dbReference type="FunFam" id="3.40.50.1100:FF:000005">
    <property type="entry name" value="Threonine dehydratase catabolic"/>
    <property type="match status" value="1"/>
</dbReference>
<dbReference type="NCBIfam" id="NF006390">
    <property type="entry name" value="PRK08639.1"/>
    <property type="match status" value="1"/>
</dbReference>
<evidence type="ECO:0000256" key="4">
    <source>
        <dbReference type="ARBA" id="ARBA00010869"/>
    </source>
</evidence>
<keyword evidence="10" id="KW-0456">Lyase</keyword>
<dbReference type="CDD" id="cd01562">
    <property type="entry name" value="Thr-dehyd"/>
    <property type="match status" value="1"/>
</dbReference>
<dbReference type="GO" id="GO:0030170">
    <property type="term" value="F:pyridoxal phosphate binding"/>
    <property type="evidence" value="ECO:0007669"/>
    <property type="project" value="InterPro"/>
</dbReference>
<comment type="similarity">
    <text evidence="4">Belongs to the serine/threonine dehydratase family.</text>
</comment>
<evidence type="ECO:0000259" key="12">
    <source>
        <dbReference type="PROSITE" id="PS51672"/>
    </source>
</evidence>
<dbReference type="NCBIfam" id="TIGR02079">
    <property type="entry name" value="THD1"/>
    <property type="match status" value="1"/>
</dbReference>
<dbReference type="Pfam" id="PF00291">
    <property type="entry name" value="PALP"/>
    <property type="match status" value="1"/>
</dbReference>
<comment type="subunit">
    <text evidence="5">Homotetramer.</text>
</comment>
<dbReference type="InterPro" id="IPR050147">
    <property type="entry name" value="Ser/Thr_Dehydratase"/>
</dbReference>
<accession>A0A5J6VKH1</accession>
<evidence type="ECO:0000256" key="2">
    <source>
        <dbReference type="ARBA" id="ARBA00001933"/>
    </source>
</evidence>
<evidence type="ECO:0000256" key="11">
    <source>
        <dbReference type="ARBA" id="ARBA00023304"/>
    </source>
</evidence>
<proteinExistence type="inferred from homology"/>
<comment type="catalytic activity">
    <reaction evidence="1">
        <text>L-threonine = 2-oxobutanoate + NH4(+)</text>
        <dbReference type="Rhea" id="RHEA:22108"/>
        <dbReference type="ChEBI" id="CHEBI:16763"/>
        <dbReference type="ChEBI" id="CHEBI:28938"/>
        <dbReference type="ChEBI" id="CHEBI:57926"/>
        <dbReference type="EC" id="4.3.1.19"/>
    </reaction>
</comment>
<dbReference type="Gene3D" id="3.40.50.1100">
    <property type="match status" value="2"/>
</dbReference>
<dbReference type="GO" id="GO:0006565">
    <property type="term" value="P:L-serine catabolic process"/>
    <property type="evidence" value="ECO:0007669"/>
    <property type="project" value="TreeGrafter"/>
</dbReference>
<dbReference type="SUPFAM" id="SSF53686">
    <property type="entry name" value="Tryptophan synthase beta subunit-like PLP-dependent enzymes"/>
    <property type="match status" value="1"/>
</dbReference>
<dbReference type="InterPro" id="IPR001926">
    <property type="entry name" value="TrpB-like_PALP"/>
</dbReference>
<dbReference type="PROSITE" id="PS00165">
    <property type="entry name" value="DEHYDRATASE_SER_THR"/>
    <property type="match status" value="1"/>
</dbReference>
<evidence type="ECO:0000256" key="8">
    <source>
        <dbReference type="ARBA" id="ARBA00022624"/>
    </source>
</evidence>
<dbReference type="InterPro" id="IPR011820">
    <property type="entry name" value="IlvA"/>
</dbReference>
<comment type="pathway">
    <text evidence="3">Amino-acid biosynthesis; L-isoleucine biosynthesis; 2-oxobutanoate from L-threonine: step 1/1.</text>
</comment>
<dbReference type="Pfam" id="PF00585">
    <property type="entry name" value="Thr_dehydrat_C"/>
    <property type="match status" value="1"/>
</dbReference>